<keyword evidence="7" id="KW-0687">Ribonucleoprotein</keyword>
<keyword evidence="5" id="KW-0689">Ribosomal protein</keyword>
<comment type="subcellular location">
    <subcellularLocation>
        <location evidence="1">Mitochondrion</location>
    </subcellularLocation>
</comment>
<organism evidence="11 12">
    <name type="scientific">Dispira parvispora</name>
    <dbReference type="NCBI Taxonomy" id="1520584"/>
    <lineage>
        <taxon>Eukaryota</taxon>
        <taxon>Fungi</taxon>
        <taxon>Fungi incertae sedis</taxon>
        <taxon>Zoopagomycota</taxon>
        <taxon>Kickxellomycotina</taxon>
        <taxon>Dimargaritomycetes</taxon>
        <taxon>Dimargaritales</taxon>
        <taxon>Dimargaritaceae</taxon>
        <taxon>Dispira</taxon>
    </lineage>
</organism>
<dbReference type="CDD" id="cd04661">
    <property type="entry name" value="NUDIX_MRP_L46"/>
    <property type="match status" value="1"/>
</dbReference>
<feature type="domain" description="Nudix hydrolase" evidence="10">
    <location>
        <begin position="131"/>
        <end position="282"/>
    </location>
</feature>
<dbReference type="Pfam" id="PF11788">
    <property type="entry name" value="MRP-L46"/>
    <property type="match status" value="1"/>
</dbReference>
<evidence type="ECO:0000256" key="3">
    <source>
        <dbReference type="ARBA" id="ARBA00022801"/>
    </source>
</evidence>
<keyword evidence="12" id="KW-1185">Reference proteome</keyword>
<dbReference type="InterPro" id="IPR020084">
    <property type="entry name" value="NUDIX_hydrolase_CS"/>
</dbReference>
<name>A0A9W8AY17_9FUNG</name>
<sequence>MLSRNIATFSSALRCQSVRTLATAQPAGTSSYRTVAGVILQRHPVVTREPTEFERAYYAYQDEMQRRRAAPFAAEFYFKKGSTGEKDWKQRQKEYKDLVKSGWKNLLENSPVFAPYASTTEQQGKSGQAGSTDDAVTLTPRTTEADTKGDIKSLDRALAEPLYLLVKKPRKEHTWQFPQGGVDEGELLHQAALRELAEECGNGMDVWLAGRGPIGHYCYDFPKDFAASSKTKGAKVFFMRGHIMAGQVKVDNQEIVDFAWLTKAEIPQYVDKAYWEAVRDLL</sequence>
<evidence type="ECO:0000256" key="4">
    <source>
        <dbReference type="ARBA" id="ARBA00022946"/>
    </source>
</evidence>
<dbReference type="GO" id="GO:0005743">
    <property type="term" value="C:mitochondrial inner membrane"/>
    <property type="evidence" value="ECO:0007669"/>
    <property type="project" value="UniProtKB-ARBA"/>
</dbReference>
<evidence type="ECO:0000313" key="11">
    <source>
        <dbReference type="EMBL" id="KAJ1969484.1"/>
    </source>
</evidence>
<reference evidence="11" key="1">
    <citation type="submission" date="2022-07" db="EMBL/GenBank/DDBJ databases">
        <title>Phylogenomic reconstructions and comparative analyses of Kickxellomycotina fungi.</title>
        <authorList>
            <person name="Reynolds N.K."/>
            <person name="Stajich J.E."/>
            <person name="Barry K."/>
            <person name="Grigoriev I.V."/>
            <person name="Crous P."/>
            <person name="Smith M.E."/>
        </authorList>
    </citation>
    <scope>NUCLEOTIDE SEQUENCE</scope>
    <source>
        <strain evidence="11">RSA 1196</strain>
    </source>
</reference>
<dbReference type="PANTHER" id="PTHR13124:SF12">
    <property type="entry name" value="LARGE RIBOSOMAL SUBUNIT PROTEIN ML46"/>
    <property type="match status" value="1"/>
</dbReference>
<accession>A0A9W8AY17</accession>
<comment type="caution">
    <text evidence="11">The sequence shown here is derived from an EMBL/GenBank/DDBJ whole genome shotgun (WGS) entry which is preliminary data.</text>
</comment>
<dbReference type="PROSITE" id="PS51462">
    <property type="entry name" value="NUDIX"/>
    <property type="match status" value="1"/>
</dbReference>
<protein>
    <recommendedName>
        <fullName evidence="8">Large ribosomal subunit protein mL46</fullName>
    </recommendedName>
</protein>
<dbReference type="Pfam" id="PF00293">
    <property type="entry name" value="NUDIX"/>
    <property type="match status" value="1"/>
</dbReference>
<evidence type="ECO:0000256" key="2">
    <source>
        <dbReference type="ARBA" id="ARBA00009070"/>
    </source>
</evidence>
<dbReference type="OrthoDB" id="414075at2759"/>
<evidence type="ECO:0000313" key="12">
    <source>
        <dbReference type="Proteomes" id="UP001150925"/>
    </source>
</evidence>
<dbReference type="Proteomes" id="UP001150925">
    <property type="component" value="Unassembled WGS sequence"/>
</dbReference>
<keyword evidence="3" id="KW-0378">Hydrolase</keyword>
<feature type="compositionally biased region" description="Polar residues" evidence="9">
    <location>
        <begin position="119"/>
        <end position="131"/>
    </location>
</feature>
<evidence type="ECO:0000259" key="10">
    <source>
        <dbReference type="PROSITE" id="PS51462"/>
    </source>
</evidence>
<evidence type="ECO:0000256" key="9">
    <source>
        <dbReference type="SAM" id="MobiDB-lite"/>
    </source>
</evidence>
<dbReference type="EMBL" id="JANBPY010000054">
    <property type="protein sequence ID" value="KAJ1969484.1"/>
    <property type="molecule type" value="Genomic_DNA"/>
</dbReference>
<dbReference type="InterPro" id="IPR000086">
    <property type="entry name" value="NUDIX_hydrolase_dom"/>
</dbReference>
<keyword evidence="6" id="KW-0496">Mitochondrion</keyword>
<dbReference type="SUPFAM" id="SSF55811">
    <property type="entry name" value="Nudix"/>
    <property type="match status" value="1"/>
</dbReference>
<dbReference type="InterPro" id="IPR021757">
    <property type="entry name" value="Ribosomal_mL46_N"/>
</dbReference>
<dbReference type="GO" id="GO:0003735">
    <property type="term" value="F:structural constituent of ribosome"/>
    <property type="evidence" value="ECO:0007669"/>
    <property type="project" value="InterPro"/>
</dbReference>
<comment type="similarity">
    <text evidence="2">Belongs to the mitochondrion-specific ribosomal protein mL46 family.</text>
</comment>
<evidence type="ECO:0000256" key="5">
    <source>
        <dbReference type="ARBA" id="ARBA00022980"/>
    </source>
</evidence>
<dbReference type="AlphaFoldDB" id="A0A9W8AY17"/>
<dbReference type="PROSITE" id="PS00893">
    <property type="entry name" value="NUDIX_BOX"/>
    <property type="match status" value="1"/>
</dbReference>
<gene>
    <name evidence="11" type="ORF">IWQ62_000594</name>
</gene>
<keyword evidence="4" id="KW-0809">Transit peptide</keyword>
<evidence type="ECO:0000256" key="1">
    <source>
        <dbReference type="ARBA" id="ARBA00004173"/>
    </source>
</evidence>
<dbReference type="Gene3D" id="3.90.79.10">
    <property type="entry name" value="Nucleoside Triphosphate Pyrophosphohydrolase"/>
    <property type="match status" value="1"/>
</dbReference>
<dbReference type="InterPro" id="IPR040008">
    <property type="entry name" value="Ribosomal_mL46"/>
</dbReference>
<dbReference type="FunFam" id="3.90.79.10:FF:000018">
    <property type="entry name" value="39S ribosomal protein L46, mitochondrial"/>
    <property type="match status" value="1"/>
</dbReference>
<dbReference type="PANTHER" id="PTHR13124">
    <property type="entry name" value="39S RIBOSOMAL PROTEIN L46, MITOCHONDRIAL PRECURSOR-RELATED"/>
    <property type="match status" value="1"/>
</dbReference>
<dbReference type="InterPro" id="IPR015797">
    <property type="entry name" value="NUDIX_hydrolase-like_dom_sf"/>
</dbReference>
<dbReference type="GO" id="GO:0005762">
    <property type="term" value="C:mitochondrial large ribosomal subunit"/>
    <property type="evidence" value="ECO:0007669"/>
    <property type="project" value="TreeGrafter"/>
</dbReference>
<dbReference type="GO" id="GO:0016787">
    <property type="term" value="F:hydrolase activity"/>
    <property type="evidence" value="ECO:0007669"/>
    <property type="project" value="UniProtKB-KW"/>
</dbReference>
<proteinExistence type="inferred from homology"/>
<feature type="region of interest" description="Disordered" evidence="9">
    <location>
        <begin position="119"/>
        <end position="149"/>
    </location>
</feature>
<evidence type="ECO:0000256" key="6">
    <source>
        <dbReference type="ARBA" id="ARBA00023128"/>
    </source>
</evidence>
<evidence type="ECO:0000256" key="7">
    <source>
        <dbReference type="ARBA" id="ARBA00023274"/>
    </source>
</evidence>
<evidence type="ECO:0000256" key="8">
    <source>
        <dbReference type="ARBA" id="ARBA00035190"/>
    </source>
</evidence>
<dbReference type="InterPro" id="IPR033650">
    <property type="entry name" value="Ribosomal_mL46_NUDIX"/>
</dbReference>